<reference evidence="4 5" key="1">
    <citation type="submission" date="2024-01" db="EMBL/GenBank/DDBJ databases">
        <title>Comparative genomics of Cryptococcus and Kwoniella reveals pathogenesis evolution and contrasting modes of karyotype evolution via chromosome fusion or intercentromeric recombination.</title>
        <authorList>
            <person name="Coelho M.A."/>
            <person name="David-Palma M."/>
            <person name="Shea T."/>
            <person name="Bowers K."/>
            <person name="McGinley-Smith S."/>
            <person name="Mohammad A.W."/>
            <person name="Gnirke A."/>
            <person name="Yurkov A.M."/>
            <person name="Nowrousian M."/>
            <person name="Sun S."/>
            <person name="Cuomo C.A."/>
            <person name="Heitman J."/>
        </authorList>
    </citation>
    <scope>NUCLEOTIDE SEQUENCE [LARGE SCALE GENOMIC DNA]</scope>
    <source>
        <strain evidence="4">CBS 11374</strain>
    </source>
</reference>
<keyword evidence="2" id="KW-0812">Transmembrane</keyword>
<feature type="chain" id="PRO_5046449131" evidence="3">
    <location>
        <begin position="32"/>
        <end position="611"/>
    </location>
</feature>
<feature type="signal peptide" evidence="3">
    <location>
        <begin position="1"/>
        <end position="31"/>
    </location>
</feature>
<gene>
    <name evidence="4" type="ORF">IL334_006465</name>
</gene>
<evidence type="ECO:0000313" key="4">
    <source>
        <dbReference type="EMBL" id="WRT69479.1"/>
    </source>
</evidence>
<evidence type="ECO:0000256" key="1">
    <source>
        <dbReference type="SAM" id="MobiDB-lite"/>
    </source>
</evidence>
<keyword evidence="3" id="KW-0732">Signal</keyword>
<evidence type="ECO:0000313" key="5">
    <source>
        <dbReference type="Proteomes" id="UP001329825"/>
    </source>
</evidence>
<accession>A0ABZ1D7N0</accession>
<keyword evidence="2" id="KW-0472">Membrane</keyword>
<sequence length="611" mass="66077">MPRSTPPSSRLTQSILFTISLFGVMITSVQAAKQPFNISVSDQSPTITYYPSRSGPPDQSWNVTYSDSSWSSYLNQTIGQGVSTHYTTHIGANASLGWWGTALYLHADGNESDAEVKVDNTTAKKVDDGWMLDGLSQGWHRISLRVIGNAGVGLKGITFTTGIGETGAVPVNSTVQAIFGENQINGMFSQSTGQWETGTEIGGAGNQSKQTYNRVDTYTPGSKLIFQPPNNTSFVLLYGSVNFDHNSYSVSLTSSNLPNIAVSGDAKDTITSSTTIGGIPSTQIMYGTSPWISTDQVLFYANLESSAQYTVTVENQGSGNARSYWDISKVVFVQAQGGNTTRSDKGNSNSAAIAGGVVGAIVALALIATLLWFFVFKKKENDRHQNQQTNIYEDKPFEVDPYRLGNEEDAHDAYANAASGGHTPYDHSPPSGQRDSTITPLLASSSGHSPDPNNSQNSRSSYHSSMGAVNSPNPNRLSIPNSADGYGNLYTPLSSRHASLQASQENGLSPGMILHNPDQAHLEQDEDQNTQSGSRRLSLPGNTAEMTKNRISQNGYGRNERRRSNLIQERDAGSVPLPPRVTEEHTIIPPSYDPSWARDRSNSEEGPRRQE</sequence>
<feature type="compositionally biased region" description="Basic and acidic residues" evidence="1">
    <location>
        <begin position="596"/>
        <end position="611"/>
    </location>
</feature>
<feature type="transmembrane region" description="Helical" evidence="2">
    <location>
        <begin position="351"/>
        <end position="375"/>
    </location>
</feature>
<organism evidence="4 5">
    <name type="scientific">Kwoniella shivajii</name>
    <dbReference type="NCBI Taxonomy" id="564305"/>
    <lineage>
        <taxon>Eukaryota</taxon>
        <taxon>Fungi</taxon>
        <taxon>Dikarya</taxon>
        <taxon>Basidiomycota</taxon>
        <taxon>Agaricomycotina</taxon>
        <taxon>Tremellomycetes</taxon>
        <taxon>Tremellales</taxon>
        <taxon>Cryptococcaceae</taxon>
        <taxon>Kwoniella</taxon>
    </lineage>
</organism>
<dbReference type="Proteomes" id="UP001329825">
    <property type="component" value="Chromosome 9"/>
</dbReference>
<feature type="region of interest" description="Disordered" evidence="1">
    <location>
        <begin position="416"/>
        <end position="483"/>
    </location>
</feature>
<evidence type="ECO:0000256" key="2">
    <source>
        <dbReference type="SAM" id="Phobius"/>
    </source>
</evidence>
<feature type="compositionally biased region" description="Polar residues" evidence="1">
    <location>
        <begin position="430"/>
        <end position="452"/>
    </location>
</feature>
<keyword evidence="5" id="KW-1185">Reference proteome</keyword>
<proteinExistence type="predicted"/>
<feature type="compositionally biased region" description="Polar residues" evidence="1">
    <location>
        <begin position="467"/>
        <end position="481"/>
    </location>
</feature>
<evidence type="ECO:0000256" key="3">
    <source>
        <dbReference type="SAM" id="SignalP"/>
    </source>
</evidence>
<dbReference type="RefSeq" id="XP_062794218.1">
    <property type="nucleotide sequence ID" value="XM_062938167.1"/>
</dbReference>
<feature type="compositionally biased region" description="Polar residues" evidence="1">
    <location>
        <begin position="529"/>
        <end position="556"/>
    </location>
</feature>
<name>A0ABZ1D7N0_9TREE</name>
<feature type="region of interest" description="Disordered" evidence="1">
    <location>
        <begin position="384"/>
        <end position="403"/>
    </location>
</feature>
<dbReference type="GeneID" id="87958595"/>
<keyword evidence="2" id="KW-1133">Transmembrane helix</keyword>
<dbReference type="EMBL" id="CP141889">
    <property type="protein sequence ID" value="WRT69479.1"/>
    <property type="molecule type" value="Genomic_DNA"/>
</dbReference>
<feature type="compositionally biased region" description="Basic and acidic residues" evidence="1">
    <location>
        <begin position="558"/>
        <end position="572"/>
    </location>
</feature>
<feature type="compositionally biased region" description="Low complexity" evidence="1">
    <location>
        <begin position="453"/>
        <end position="465"/>
    </location>
</feature>
<protein>
    <submittedName>
        <fullName evidence="4">Uncharacterized protein</fullName>
    </submittedName>
</protein>
<feature type="compositionally biased region" description="Basic and acidic residues" evidence="1">
    <location>
        <begin position="392"/>
        <end position="403"/>
    </location>
</feature>
<feature type="region of interest" description="Disordered" evidence="1">
    <location>
        <begin position="522"/>
        <end position="611"/>
    </location>
</feature>